<keyword evidence="9" id="KW-1185">Reference proteome</keyword>
<keyword evidence="5" id="KW-0812">Transmembrane</keyword>
<feature type="domain" description="HAMP" evidence="7">
    <location>
        <begin position="340"/>
        <end position="392"/>
    </location>
</feature>
<dbReference type="GO" id="GO:0007165">
    <property type="term" value="P:signal transduction"/>
    <property type="evidence" value="ECO:0007669"/>
    <property type="project" value="UniProtKB-KW"/>
</dbReference>
<dbReference type="InterPro" id="IPR004089">
    <property type="entry name" value="MCPsignal_dom"/>
</dbReference>
<sequence>MIFLLSPAVALMQRLRLLPKFTLVCLVFLLPLLATGALLTAELQRSIAASAAERAGAAYLGQLQAIVRLVQQQRGEEHLRLSTRGPMPAPALRQDIARRVAQLDAHQAQAGELAALPGWTAAKSQWEQVAARQAGASAKDSFARHSALLGTLSKLGAAVAARSGLRLDPEAASNSLIALSVHTLPELAEQLSVIAGRGAAYIDTGLFEANEDQLVNASAMIARHGLERMPAGYGALFEAAPALRAALGAHAQAAAAGNAFLDRTRDEVTNSYNQTSGAQYLAAGNAGVAGLHGLAALGMEQLDLLLAERAARASWHRNLVLGAIGAAVLVAAWLFGGFYMSFSRDIRRLNRAVQRAAEGDLTVRLSSGAGDEIGDLVNAFGRMTGSLVGLVTDIRAGAATIGEATRDMAEGNTELSRHTDTQAGALAETVGSMEALSASVRRSAAHAASGRSMAEAASSVAGRGARAVGDVVDTMASIRSSSHKISEITGVIDGIAFQTNILALNAAVEAARAGEQGRGFAVVAGEVRNLAQRSAAAAREIKQLIGSSVATVDAGNARVAEAGSTIAQLVGAVGEVERLIGEMDEAGRLQASEISQLEDAIGRIDAMTRRNGELAEAAQSGSERLNLETNGLARAVSMFTLERALPGLKLAN</sequence>
<dbReference type="EMBL" id="QYUP01000126">
    <property type="protein sequence ID" value="RJG14667.1"/>
    <property type="molecule type" value="Genomic_DNA"/>
</dbReference>
<proteinExistence type="inferred from homology"/>
<keyword evidence="2" id="KW-0488">Methylation</keyword>
<dbReference type="GO" id="GO:0004888">
    <property type="term" value="F:transmembrane signaling receptor activity"/>
    <property type="evidence" value="ECO:0007669"/>
    <property type="project" value="TreeGrafter"/>
</dbReference>
<dbReference type="PANTHER" id="PTHR43531:SF14">
    <property type="entry name" value="METHYL-ACCEPTING CHEMOTAXIS PROTEIN I-RELATED"/>
    <property type="match status" value="1"/>
</dbReference>
<dbReference type="OrthoDB" id="343520at2"/>
<evidence type="ECO:0000313" key="9">
    <source>
        <dbReference type="Proteomes" id="UP000284006"/>
    </source>
</evidence>
<dbReference type="SMART" id="SM00304">
    <property type="entry name" value="HAMP"/>
    <property type="match status" value="1"/>
</dbReference>
<protein>
    <submittedName>
        <fullName evidence="8">HAMP domain-containing protein</fullName>
    </submittedName>
</protein>
<evidence type="ECO:0000259" key="6">
    <source>
        <dbReference type="PROSITE" id="PS50111"/>
    </source>
</evidence>
<dbReference type="PROSITE" id="PS50111">
    <property type="entry name" value="CHEMOTAXIS_TRANSDUC_2"/>
    <property type="match status" value="1"/>
</dbReference>
<keyword evidence="5" id="KW-0472">Membrane</keyword>
<comment type="subcellular location">
    <subcellularLocation>
        <location evidence="1">Membrane</location>
    </subcellularLocation>
</comment>
<evidence type="ECO:0000256" key="2">
    <source>
        <dbReference type="ARBA" id="ARBA00022481"/>
    </source>
</evidence>
<evidence type="ECO:0000256" key="1">
    <source>
        <dbReference type="ARBA" id="ARBA00004370"/>
    </source>
</evidence>
<evidence type="ECO:0000256" key="3">
    <source>
        <dbReference type="ARBA" id="ARBA00029447"/>
    </source>
</evidence>
<dbReference type="SMART" id="SM00283">
    <property type="entry name" value="MA"/>
    <property type="match status" value="1"/>
</dbReference>
<reference evidence="8 9" key="1">
    <citation type="submission" date="2018-09" db="EMBL/GenBank/DDBJ databases">
        <authorList>
            <person name="Zhu H."/>
        </authorList>
    </citation>
    <scope>NUCLEOTIDE SEQUENCE [LARGE SCALE GENOMIC DNA]</scope>
    <source>
        <strain evidence="8 9">K1S02-61</strain>
    </source>
</reference>
<dbReference type="Pfam" id="PF00015">
    <property type="entry name" value="MCPsignal"/>
    <property type="match status" value="1"/>
</dbReference>
<comment type="caution">
    <text evidence="8">The sequence shown here is derived from an EMBL/GenBank/DDBJ whole genome shotgun (WGS) entry which is preliminary data.</text>
</comment>
<name>A0A418XQE7_9BURK</name>
<dbReference type="GO" id="GO:0006935">
    <property type="term" value="P:chemotaxis"/>
    <property type="evidence" value="ECO:0007669"/>
    <property type="project" value="TreeGrafter"/>
</dbReference>
<evidence type="ECO:0000256" key="5">
    <source>
        <dbReference type="SAM" id="Phobius"/>
    </source>
</evidence>
<dbReference type="PANTHER" id="PTHR43531">
    <property type="entry name" value="PROTEIN ICFG"/>
    <property type="match status" value="1"/>
</dbReference>
<evidence type="ECO:0000313" key="8">
    <source>
        <dbReference type="EMBL" id="RJG14667.1"/>
    </source>
</evidence>
<dbReference type="Proteomes" id="UP000284006">
    <property type="component" value="Unassembled WGS sequence"/>
</dbReference>
<gene>
    <name evidence="8" type="ORF">D3872_17010</name>
</gene>
<evidence type="ECO:0000259" key="7">
    <source>
        <dbReference type="PROSITE" id="PS50885"/>
    </source>
</evidence>
<dbReference type="InterPro" id="IPR003660">
    <property type="entry name" value="HAMP_dom"/>
</dbReference>
<dbReference type="PROSITE" id="PS50885">
    <property type="entry name" value="HAMP"/>
    <property type="match status" value="1"/>
</dbReference>
<dbReference type="CDD" id="cd06225">
    <property type="entry name" value="HAMP"/>
    <property type="match status" value="1"/>
</dbReference>
<comment type="similarity">
    <text evidence="3">Belongs to the methyl-accepting chemotaxis (MCP) protein family.</text>
</comment>
<accession>A0A418XQE7</accession>
<dbReference type="FunFam" id="1.10.287.950:FF:000001">
    <property type="entry name" value="Methyl-accepting chemotaxis sensory transducer"/>
    <property type="match status" value="1"/>
</dbReference>
<dbReference type="GO" id="GO:0005886">
    <property type="term" value="C:plasma membrane"/>
    <property type="evidence" value="ECO:0007669"/>
    <property type="project" value="TreeGrafter"/>
</dbReference>
<evidence type="ECO:0000256" key="4">
    <source>
        <dbReference type="PROSITE-ProRule" id="PRU00284"/>
    </source>
</evidence>
<keyword evidence="5" id="KW-1133">Transmembrane helix</keyword>
<dbReference type="Gene3D" id="1.10.287.950">
    <property type="entry name" value="Methyl-accepting chemotaxis protein"/>
    <property type="match status" value="1"/>
</dbReference>
<organism evidence="8 9">
    <name type="scientific">Massilia cavernae</name>
    <dbReference type="NCBI Taxonomy" id="2320864"/>
    <lineage>
        <taxon>Bacteria</taxon>
        <taxon>Pseudomonadati</taxon>
        <taxon>Pseudomonadota</taxon>
        <taxon>Betaproteobacteria</taxon>
        <taxon>Burkholderiales</taxon>
        <taxon>Oxalobacteraceae</taxon>
        <taxon>Telluria group</taxon>
        <taxon>Massilia</taxon>
    </lineage>
</organism>
<dbReference type="InterPro" id="IPR051310">
    <property type="entry name" value="MCP_chemotaxis"/>
</dbReference>
<feature type="transmembrane region" description="Helical" evidence="5">
    <location>
        <begin position="319"/>
        <end position="342"/>
    </location>
</feature>
<dbReference type="SUPFAM" id="SSF58104">
    <property type="entry name" value="Methyl-accepting chemotaxis protein (MCP) signaling domain"/>
    <property type="match status" value="1"/>
</dbReference>
<feature type="domain" description="Methyl-accepting transducer" evidence="6">
    <location>
        <begin position="397"/>
        <end position="626"/>
    </location>
</feature>
<dbReference type="Pfam" id="PF00672">
    <property type="entry name" value="HAMP"/>
    <property type="match status" value="1"/>
</dbReference>
<dbReference type="AlphaFoldDB" id="A0A418XQE7"/>
<keyword evidence="4" id="KW-0807">Transducer</keyword>